<dbReference type="RefSeq" id="WP_189549091.1">
    <property type="nucleotide sequence ID" value="NZ_BMTP01000002.1"/>
</dbReference>
<accession>A0A918HV45</accession>
<sequence>MTSDLLLALTVPVLVCASGLYALADAWWRRRHPALRPVPYLPGRGPVVGNEQVAVAEAIVADAYARYGALYDTPGPDAGPYAPQQPARPAGTAPASRVREGGTTAR</sequence>
<evidence type="ECO:0000313" key="3">
    <source>
        <dbReference type="Proteomes" id="UP000636661"/>
    </source>
</evidence>
<protein>
    <submittedName>
        <fullName evidence="2">Uncharacterized protein</fullName>
    </submittedName>
</protein>
<proteinExistence type="predicted"/>
<gene>
    <name evidence="2" type="ORF">GCM10010274_08240</name>
</gene>
<reference evidence="2" key="2">
    <citation type="submission" date="2020-09" db="EMBL/GenBank/DDBJ databases">
        <authorList>
            <person name="Sun Q."/>
            <person name="Ohkuma M."/>
        </authorList>
    </citation>
    <scope>NUCLEOTIDE SEQUENCE</scope>
    <source>
        <strain evidence="2">JCM 4391</strain>
    </source>
</reference>
<dbReference type="Proteomes" id="UP000636661">
    <property type="component" value="Unassembled WGS sequence"/>
</dbReference>
<evidence type="ECO:0000256" key="1">
    <source>
        <dbReference type="SAM" id="MobiDB-lite"/>
    </source>
</evidence>
<reference evidence="2" key="1">
    <citation type="journal article" date="2014" name="Int. J. Syst. Evol. Microbiol.">
        <title>Complete genome sequence of Corynebacterium casei LMG S-19264T (=DSM 44701T), isolated from a smear-ripened cheese.</title>
        <authorList>
            <consortium name="US DOE Joint Genome Institute (JGI-PGF)"/>
            <person name="Walter F."/>
            <person name="Albersmeier A."/>
            <person name="Kalinowski J."/>
            <person name="Ruckert C."/>
        </authorList>
    </citation>
    <scope>NUCLEOTIDE SEQUENCE</scope>
    <source>
        <strain evidence="2">JCM 4391</strain>
    </source>
</reference>
<name>A0A918HV45_9ACTN</name>
<organism evidence="2 3">
    <name type="scientific">Streptomyces lavendofoliae</name>
    <dbReference type="NCBI Taxonomy" id="67314"/>
    <lineage>
        <taxon>Bacteria</taxon>
        <taxon>Bacillati</taxon>
        <taxon>Actinomycetota</taxon>
        <taxon>Actinomycetes</taxon>
        <taxon>Kitasatosporales</taxon>
        <taxon>Streptomycetaceae</taxon>
        <taxon>Streptomyces</taxon>
    </lineage>
</organism>
<dbReference type="AlphaFoldDB" id="A0A918HV45"/>
<keyword evidence="3" id="KW-1185">Reference proteome</keyword>
<comment type="caution">
    <text evidence="2">The sequence shown here is derived from an EMBL/GenBank/DDBJ whole genome shotgun (WGS) entry which is preliminary data.</text>
</comment>
<evidence type="ECO:0000313" key="2">
    <source>
        <dbReference type="EMBL" id="GGU24120.1"/>
    </source>
</evidence>
<feature type="region of interest" description="Disordered" evidence="1">
    <location>
        <begin position="75"/>
        <end position="106"/>
    </location>
</feature>
<dbReference type="EMBL" id="BMTP01000002">
    <property type="protein sequence ID" value="GGU24120.1"/>
    <property type="molecule type" value="Genomic_DNA"/>
</dbReference>